<evidence type="ECO:0000313" key="2">
    <source>
        <dbReference type="Proteomes" id="UP000275267"/>
    </source>
</evidence>
<gene>
    <name evidence="1" type="ORF">C2845_PM11G03240</name>
</gene>
<keyword evidence="2" id="KW-1185">Reference proteome</keyword>
<accession>A0A3L6RSK6</accession>
<proteinExistence type="predicted"/>
<comment type="caution">
    <text evidence="1">The sequence shown here is derived from an EMBL/GenBank/DDBJ whole genome shotgun (WGS) entry which is preliminary data.</text>
</comment>
<sequence>MISPSELKGRGMDQHGLVLIHCHGRSNDSHCLASTFRLWAAAPTSSFTGPWVAVTKVTLSSPSIHKSNQHRPICALRPKIRVPPPSS</sequence>
<reference evidence="2" key="1">
    <citation type="journal article" date="2019" name="Nat. Commun.">
        <title>The genome of broomcorn millet.</title>
        <authorList>
            <person name="Zou C."/>
            <person name="Miki D."/>
            <person name="Li D."/>
            <person name="Tang Q."/>
            <person name="Xiao L."/>
            <person name="Rajput S."/>
            <person name="Deng P."/>
            <person name="Jia W."/>
            <person name="Huang R."/>
            <person name="Zhang M."/>
            <person name="Sun Y."/>
            <person name="Hu J."/>
            <person name="Fu X."/>
            <person name="Schnable P.S."/>
            <person name="Li F."/>
            <person name="Zhang H."/>
            <person name="Feng B."/>
            <person name="Zhu X."/>
            <person name="Liu R."/>
            <person name="Schnable J.C."/>
            <person name="Zhu J.-K."/>
            <person name="Zhang H."/>
        </authorList>
    </citation>
    <scope>NUCLEOTIDE SEQUENCE [LARGE SCALE GENOMIC DNA]</scope>
</reference>
<evidence type="ECO:0000313" key="1">
    <source>
        <dbReference type="EMBL" id="RLN08274.1"/>
    </source>
</evidence>
<dbReference type="Proteomes" id="UP000275267">
    <property type="component" value="Unassembled WGS sequence"/>
</dbReference>
<dbReference type="AlphaFoldDB" id="A0A3L6RSK6"/>
<organism evidence="1 2">
    <name type="scientific">Panicum miliaceum</name>
    <name type="common">Proso millet</name>
    <name type="synonym">Broomcorn millet</name>
    <dbReference type="NCBI Taxonomy" id="4540"/>
    <lineage>
        <taxon>Eukaryota</taxon>
        <taxon>Viridiplantae</taxon>
        <taxon>Streptophyta</taxon>
        <taxon>Embryophyta</taxon>
        <taxon>Tracheophyta</taxon>
        <taxon>Spermatophyta</taxon>
        <taxon>Magnoliopsida</taxon>
        <taxon>Liliopsida</taxon>
        <taxon>Poales</taxon>
        <taxon>Poaceae</taxon>
        <taxon>PACMAD clade</taxon>
        <taxon>Panicoideae</taxon>
        <taxon>Panicodae</taxon>
        <taxon>Paniceae</taxon>
        <taxon>Panicinae</taxon>
        <taxon>Panicum</taxon>
        <taxon>Panicum sect. Panicum</taxon>
    </lineage>
</organism>
<name>A0A3L6RSK6_PANMI</name>
<dbReference type="EMBL" id="PQIB02000007">
    <property type="protein sequence ID" value="RLN08274.1"/>
    <property type="molecule type" value="Genomic_DNA"/>
</dbReference>
<protein>
    <submittedName>
        <fullName evidence="1">Uncharacterized protein</fullName>
    </submittedName>
</protein>